<feature type="transmembrane region" description="Helical" evidence="1">
    <location>
        <begin position="73"/>
        <end position="99"/>
    </location>
</feature>
<dbReference type="AlphaFoldDB" id="A0A2Y9U2E3"/>
<reference evidence="2 3" key="1">
    <citation type="journal article" date="2019" name="Int. J. Syst. Evol. Microbiol.">
        <title>Limnobaculum parvum gen. nov., sp. nov., isolated from a freshwater lake.</title>
        <authorList>
            <person name="Baek C."/>
            <person name="Shin S.K."/>
            <person name="Yi H."/>
        </authorList>
    </citation>
    <scope>NUCLEOTIDE SEQUENCE [LARGE SCALE GENOMIC DNA]</scope>
    <source>
        <strain evidence="2 3">HYN0051</strain>
    </source>
</reference>
<organism evidence="2 3">
    <name type="scientific">Limnobaculum parvum</name>
    <dbReference type="NCBI Taxonomy" id="2172103"/>
    <lineage>
        <taxon>Bacteria</taxon>
        <taxon>Pseudomonadati</taxon>
        <taxon>Pseudomonadota</taxon>
        <taxon>Gammaproteobacteria</taxon>
        <taxon>Enterobacterales</taxon>
        <taxon>Budviciaceae</taxon>
        <taxon>Limnobaculum</taxon>
    </lineage>
</organism>
<dbReference type="InterPro" id="IPR009937">
    <property type="entry name" value="Phage_holin_3_6"/>
</dbReference>
<evidence type="ECO:0000256" key="1">
    <source>
        <dbReference type="SAM" id="Phobius"/>
    </source>
</evidence>
<keyword evidence="1" id="KW-0812">Transmembrane</keyword>
<dbReference type="Pfam" id="PF07332">
    <property type="entry name" value="Phage_holin_3_6"/>
    <property type="match status" value="1"/>
</dbReference>
<keyword evidence="1" id="KW-0472">Membrane</keyword>
<keyword evidence="1" id="KW-1133">Transmembrane helix</keyword>
<proteinExistence type="predicted"/>
<dbReference type="OrthoDB" id="6505013at2"/>
<protein>
    <recommendedName>
        <fullName evidence="4">Inner membrane protein YqjE</fullName>
    </recommendedName>
</protein>
<keyword evidence="3" id="KW-1185">Reference proteome</keyword>
<dbReference type="Proteomes" id="UP000244908">
    <property type="component" value="Chromosome"/>
</dbReference>
<feature type="transmembrane region" description="Helical" evidence="1">
    <location>
        <begin position="105"/>
        <end position="128"/>
    </location>
</feature>
<accession>A0A2Y9U2E3</accession>
<evidence type="ECO:0000313" key="2">
    <source>
        <dbReference type="EMBL" id="AWH90032.1"/>
    </source>
</evidence>
<dbReference type="KEGG" id="lpv:HYN51_07110"/>
<dbReference type="EMBL" id="CP029185">
    <property type="protein sequence ID" value="AWH90032.1"/>
    <property type="molecule type" value="Genomic_DNA"/>
</dbReference>
<evidence type="ECO:0000313" key="3">
    <source>
        <dbReference type="Proteomes" id="UP000244908"/>
    </source>
</evidence>
<evidence type="ECO:0008006" key="4">
    <source>
        <dbReference type="Google" id="ProtNLM"/>
    </source>
</evidence>
<gene>
    <name evidence="2" type="ORF">HYN51_07110</name>
</gene>
<name>A0A2Y9U2E3_9GAMM</name>
<sequence length="154" mass="17350">MGWRRYRCGSWCGAWRTVNSSLIMSNSTSVQGPGKGALATIQRIATLLHRMVQTRLELIAVELEEEKANLFQLLMMVGLTLIFTGFCLMGLFILVCLAIDPAYRVLALSLITGTLFLLAVITGVWAMVRVKRSTFLKETRNQLKLDRILLEDEK</sequence>